<evidence type="ECO:0000313" key="1">
    <source>
        <dbReference type="EMBL" id="UVW34889.1"/>
    </source>
</evidence>
<evidence type="ECO:0000313" key="2">
    <source>
        <dbReference type="Proteomes" id="UP001059934"/>
    </source>
</evidence>
<protein>
    <submittedName>
        <fullName evidence="1">Uncharacterized protein</fullName>
    </submittedName>
</protein>
<reference evidence="1" key="1">
    <citation type="submission" date="2022-08" db="EMBL/GenBank/DDBJ databases">
        <title>Catabolic pathway analysis in culturable SAR92 clade bacteria reveals their overlooked roles in DMSP degradation in coastal seas.</title>
        <authorList>
            <person name="He X."/>
            <person name="Zhang X."/>
            <person name="Zhang Y."/>
        </authorList>
    </citation>
    <scope>NUCLEOTIDE SEQUENCE</scope>
    <source>
        <strain evidence="1">H455</strain>
    </source>
</reference>
<accession>A0ABY5TRX0</accession>
<organism evidence="1 2">
    <name type="scientific">SAR92 clade bacterium H455</name>
    <dbReference type="NCBI Taxonomy" id="2974818"/>
    <lineage>
        <taxon>Bacteria</taxon>
        <taxon>Pseudomonadati</taxon>
        <taxon>Pseudomonadota</taxon>
        <taxon>Gammaproteobacteria</taxon>
        <taxon>Cellvibrionales</taxon>
        <taxon>Porticoccaceae</taxon>
        <taxon>SAR92 clade</taxon>
    </lineage>
</organism>
<proteinExistence type="predicted"/>
<gene>
    <name evidence="1" type="ORF">NYF23_12865</name>
</gene>
<keyword evidence="2" id="KW-1185">Reference proteome</keyword>
<dbReference type="Proteomes" id="UP001059934">
    <property type="component" value="Chromosome"/>
</dbReference>
<sequence length="235" mass="26888">MQDINEKNNLDYITEVSPEELKGLFFMDYGETERVRWVRNPWMDARDLGISTATMDWSKVKEFRVQSYEDLVQPVNDHGVTKYQCESRNIDFVPVCQKIEYIFGANYRIDRQRFKDFKDDGLLGRMEKGLYLGQESGLIVTDLETTISSFVGSEDAFKNPDNSYVLLDMSCQKDALSEARNTLEDNGLDHSWGGGLLQKLLEDALVDLSFDPEPESHDAILYLKKVDGVTNRTAA</sequence>
<dbReference type="EMBL" id="CP103416">
    <property type="protein sequence ID" value="UVW34889.1"/>
    <property type="molecule type" value="Genomic_DNA"/>
</dbReference>
<name>A0ABY5TRX0_9GAMM</name>